<dbReference type="InterPro" id="IPR027417">
    <property type="entry name" value="P-loop_NTPase"/>
</dbReference>
<evidence type="ECO:0000256" key="7">
    <source>
        <dbReference type="ARBA" id="ARBA00048743"/>
    </source>
</evidence>
<comment type="catalytic activity">
    <reaction evidence="7 8">
        <text>dTMP + ATP = dTDP + ADP</text>
        <dbReference type="Rhea" id="RHEA:13517"/>
        <dbReference type="ChEBI" id="CHEBI:30616"/>
        <dbReference type="ChEBI" id="CHEBI:58369"/>
        <dbReference type="ChEBI" id="CHEBI:63528"/>
        <dbReference type="ChEBI" id="CHEBI:456216"/>
        <dbReference type="EC" id="2.7.4.9"/>
    </reaction>
</comment>
<dbReference type="NCBIfam" id="TIGR00041">
    <property type="entry name" value="DTMP_kinase"/>
    <property type="match status" value="1"/>
</dbReference>
<evidence type="ECO:0000313" key="10">
    <source>
        <dbReference type="EMBL" id="PIS06953.1"/>
    </source>
</evidence>
<dbReference type="InterPro" id="IPR018094">
    <property type="entry name" value="Thymidylate_kinase"/>
</dbReference>
<comment type="similarity">
    <text evidence="1 8">Belongs to the thymidylate kinase family.</text>
</comment>
<evidence type="ECO:0000259" key="9">
    <source>
        <dbReference type="Pfam" id="PF02223"/>
    </source>
</evidence>
<dbReference type="AlphaFoldDB" id="A0A2M6R8U6"/>
<gene>
    <name evidence="8 10" type="primary">tmk</name>
    <name evidence="10" type="ORF">COT79_01860</name>
</gene>
<feature type="domain" description="Thymidylate kinase-like" evidence="9">
    <location>
        <begin position="13"/>
        <end position="193"/>
    </location>
</feature>
<comment type="caution">
    <text evidence="8">Lacks conserved residue(s) required for the propagation of feature annotation.</text>
</comment>
<evidence type="ECO:0000256" key="8">
    <source>
        <dbReference type="HAMAP-Rule" id="MF_00165"/>
    </source>
</evidence>
<protein>
    <recommendedName>
        <fullName evidence="8">Thymidylate kinase</fullName>
        <ecNumber evidence="8">2.7.4.9</ecNumber>
    </recommendedName>
    <alternativeName>
        <fullName evidence="8">dTMP kinase</fullName>
    </alternativeName>
</protein>
<dbReference type="SUPFAM" id="SSF52540">
    <property type="entry name" value="P-loop containing nucleoside triphosphate hydrolases"/>
    <property type="match status" value="1"/>
</dbReference>
<keyword evidence="4 8" id="KW-0547">Nucleotide-binding</keyword>
<dbReference type="GO" id="GO:0006227">
    <property type="term" value="P:dUDP biosynthetic process"/>
    <property type="evidence" value="ECO:0007669"/>
    <property type="project" value="TreeGrafter"/>
</dbReference>
<comment type="caution">
    <text evidence="10">The sequence shown here is derived from an EMBL/GenBank/DDBJ whole genome shotgun (WGS) entry which is preliminary data.</text>
</comment>
<evidence type="ECO:0000256" key="3">
    <source>
        <dbReference type="ARBA" id="ARBA00022727"/>
    </source>
</evidence>
<dbReference type="GO" id="GO:0006233">
    <property type="term" value="P:dTDP biosynthetic process"/>
    <property type="evidence" value="ECO:0007669"/>
    <property type="project" value="InterPro"/>
</dbReference>
<dbReference type="Proteomes" id="UP000231162">
    <property type="component" value="Unassembled WGS sequence"/>
</dbReference>
<dbReference type="GO" id="GO:0005737">
    <property type="term" value="C:cytoplasm"/>
    <property type="evidence" value="ECO:0007669"/>
    <property type="project" value="TreeGrafter"/>
</dbReference>
<proteinExistence type="inferred from homology"/>
<dbReference type="HAMAP" id="MF_00165">
    <property type="entry name" value="Thymidylate_kinase"/>
    <property type="match status" value="1"/>
</dbReference>
<dbReference type="GO" id="GO:0004798">
    <property type="term" value="F:dTMP kinase activity"/>
    <property type="evidence" value="ECO:0007669"/>
    <property type="project" value="UniProtKB-UniRule"/>
</dbReference>
<dbReference type="PANTHER" id="PTHR10344">
    <property type="entry name" value="THYMIDYLATE KINASE"/>
    <property type="match status" value="1"/>
</dbReference>
<reference evidence="11" key="1">
    <citation type="submission" date="2017-09" db="EMBL/GenBank/DDBJ databases">
        <title>Depth-based differentiation of microbial function through sediment-hosted aquifers and enrichment of novel symbionts in the deep terrestrial subsurface.</title>
        <authorList>
            <person name="Probst A.J."/>
            <person name="Ladd B."/>
            <person name="Jarett J.K."/>
            <person name="Geller-Mcgrath D.E."/>
            <person name="Sieber C.M.K."/>
            <person name="Emerson J.B."/>
            <person name="Anantharaman K."/>
            <person name="Thomas B.C."/>
            <person name="Malmstrom R."/>
            <person name="Stieglmeier M."/>
            <person name="Klingl A."/>
            <person name="Woyke T."/>
            <person name="Ryan C.M."/>
            <person name="Banfield J.F."/>
        </authorList>
    </citation>
    <scope>NUCLEOTIDE SEQUENCE [LARGE SCALE GENOMIC DNA]</scope>
</reference>
<evidence type="ECO:0000256" key="1">
    <source>
        <dbReference type="ARBA" id="ARBA00009776"/>
    </source>
</evidence>
<keyword evidence="5 8" id="KW-0418">Kinase</keyword>
<dbReference type="InterPro" id="IPR039430">
    <property type="entry name" value="Thymidylate_kin-like_dom"/>
</dbReference>
<dbReference type="EC" id="2.7.4.9" evidence="8"/>
<dbReference type="Gene3D" id="3.40.50.300">
    <property type="entry name" value="P-loop containing nucleotide triphosphate hydrolases"/>
    <property type="match status" value="1"/>
</dbReference>
<evidence type="ECO:0000256" key="2">
    <source>
        <dbReference type="ARBA" id="ARBA00022679"/>
    </source>
</evidence>
<name>A0A2M6R8U6_9BACT</name>
<dbReference type="EMBL" id="PEZX01000027">
    <property type="protein sequence ID" value="PIS06953.1"/>
    <property type="molecule type" value="Genomic_DNA"/>
</dbReference>
<evidence type="ECO:0000256" key="4">
    <source>
        <dbReference type="ARBA" id="ARBA00022741"/>
    </source>
</evidence>
<dbReference type="GO" id="GO:0005524">
    <property type="term" value="F:ATP binding"/>
    <property type="evidence" value="ECO:0007669"/>
    <property type="project" value="UniProtKB-UniRule"/>
</dbReference>
<sequence>MYKNTHGGYFIVFEGLDGSGSSTQAELLGKSLTNNGYKVLVTKEPTNNLIGGLIRGQLTHEWSSNMETLQLLFAADRAHHLEKTVIPALTNKWVVISDRYFFSTLAFGALDIDMAWLQSLNERFLLPDCTLYLQVPSKDVIARMRATRDKFELFEEEKKLAKVKNNYMQLAKDFANIHTINGTNTIPQISGEIDLIIRNKIHKRDIARAGGLI</sequence>
<keyword evidence="3 8" id="KW-0545">Nucleotide biosynthesis</keyword>
<keyword evidence="2 8" id="KW-0808">Transferase</keyword>
<keyword evidence="6 8" id="KW-0067">ATP-binding</keyword>
<dbReference type="CDD" id="cd01672">
    <property type="entry name" value="TMPK"/>
    <property type="match status" value="1"/>
</dbReference>
<dbReference type="Pfam" id="PF02223">
    <property type="entry name" value="Thymidylate_kin"/>
    <property type="match status" value="1"/>
</dbReference>
<dbReference type="GO" id="GO:0006235">
    <property type="term" value="P:dTTP biosynthetic process"/>
    <property type="evidence" value="ECO:0007669"/>
    <property type="project" value="UniProtKB-UniRule"/>
</dbReference>
<accession>A0A2M6R8U6</accession>
<evidence type="ECO:0000256" key="6">
    <source>
        <dbReference type="ARBA" id="ARBA00022840"/>
    </source>
</evidence>
<evidence type="ECO:0000313" key="11">
    <source>
        <dbReference type="Proteomes" id="UP000231162"/>
    </source>
</evidence>
<dbReference type="PANTHER" id="PTHR10344:SF4">
    <property type="entry name" value="UMP-CMP KINASE 2, MITOCHONDRIAL"/>
    <property type="match status" value="1"/>
</dbReference>
<organism evidence="10 11">
    <name type="scientific">Candidatus Berkelbacteria bacterium CG10_big_fil_rev_8_21_14_0_10_43_14</name>
    <dbReference type="NCBI Taxonomy" id="1974515"/>
    <lineage>
        <taxon>Bacteria</taxon>
        <taxon>Candidatus Berkelbacteria</taxon>
    </lineage>
</organism>
<comment type="function">
    <text evidence="8">Phosphorylation of dTMP to form dTDP in both de novo and salvage pathways of dTTP synthesis.</text>
</comment>
<evidence type="ECO:0000256" key="5">
    <source>
        <dbReference type="ARBA" id="ARBA00022777"/>
    </source>
</evidence>